<comment type="caution">
    <text evidence="2">The sequence shown here is derived from an EMBL/GenBank/DDBJ whole genome shotgun (WGS) entry which is preliminary data.</text>
</comment>
<protein>
    <submittedName>
        <fullName evidence="2">Uncharacterized protein</fullName>
    </submittedName>
</protein>
<dbReference type="OrthoDB" id="7482000at2759"/>
<gene>
    <name evidence="2" type="ORF">TNCT_592651</name>
</gene>
<name>A0A8X6M2B1_TRICU</name>
<organism evidence="2 3">
    <name type="scientific">Trichonephila clavata</name>
    <name type="common">Joro spider</name>
    <name type="synonym">Nephila clavata</name>
    <dbReference type="NCBI Taxonomy" id="2740835"/>
    <lineage>
        <taxon>Eukaryota</taxon>
        <taxon>Metazoa</taxon>
        <taxon>Ecdysozoa</taxon>
        <taxon>Arthropoda</taxon>
        <taxon>Chelicerata</taxon>
        <taxon>Arachnida</taxon>
        <taxon>Araneae</taxon>
        <taxon>Araneomorphae</taxon>
        <taxon>Entelegynae</taxon>
        <taxon>Araneoidea</taxon>
        <taxon>Nephilidae</taxon>
        <taxon>Trichonephila</taxon>
    </lineage>
</organism>
<reference evidence="2" key="1">
    <citation type="submission" date="2020-07" db="EMBL/GenBank/DDBJ databases">
        <title>Multicomponent nature underlies the extraordinary mechanical properties of spider dragline silk.</title>
        <authorList>
            <person name="Kono N."/>
            <person name="Nakamura H."/>
            <person name="Mori M."/>
            <person name="Yoshida Y."/>
            <person name="Ohtoshi R."/>
            <person name="Malay A.D."/>
            <person name="Moran D.A.P."/>
            <person name="Tomita M."/>
            <person name="Numata K."/>
            <person name="Arakawa K."/>
        </authorList>
    </citation>
    <scope>NUCLEOTIDE SEQUENCE</scope>
</reference>
<sequence length="74" mass="9141">MTIEPRKETASQKYRRKLKENPEFHADPLRRERVRDLKRKEVMKKKMEADEDLEIMARIRTKEIMQAIRKCRKK</sequence>
<dbReference type="Proteomes" id="UP000887116">
    <property type="component" value="Unassembled WGS sequence"/>
</dbReference>
<evidence type="ECO:0000313" key="3">
    <source>
        <dbReference type="Proteomes" id="UP000887116"/>
    </source>
</evidence>
<dbReference type="AlphaFoldDB" id="A0A8X6M2B1"/>
<evidence type="ECO:0000256" key="1">
    <source>
        <dbReference type="SAM" id="MobiDB-lite"/>
    </source>
</evidence>
<feature type="region of interest" description="Disordered" evidence="1">
    <location>
        <begin position="1"/>
        <end position="25"/>
    </location>
</feature>
<keyword evidence="3" id="KW-1185">Reference proteome</keyword>
<feature type="compositionally biased region" description="Basic and acidic residues" evidence="1">
    <location>
        <begin position="1"/>
        <end position="10"/>
    </location>
</feature>
<dbReference type="EMBL" id="BMAO01009215">
    <property type="protein sequence ID" value="GFR29397.1"/>
    <property type="molecule type" value="Genomic_DNA"/>
</dbReference>
<proteinExistence type="predicted"/>
<evidence type="ECO:0000313" key="2">
    <source>
        <dbReference type="EMBL" id="GFR29397.1"/>
    </source>
</evidence>
<accession>A0A8X6M2B1</accession>